<name>A0A3P7LMJ1_DIBLA</name>
<dbReference type="InterPro" id="IPR017850">
    <property type="entry name" value="Alkaline_phosphatase_core_sf"/>
</dbReference>
<proteinExistence type="predicted"/>
<dbReference type="SUPFAM" id="SSF53649">
    <property type="entry name" value="Alkaline phosphatase-like"/>
    <property type="match status" value="1"/>
</dbReference>
<protein>
    <submittedName>
        <fullName evidence="1">Uncharacterized protein</fullName>
    </submittedName>
</protein>
<dbReference type="EMBL" id="UYRU01050806">
    <property type="protein sequence ID" value="VDN11138.1"/>
    <property type="molecule type" value="Genomic_DNA"/>
</dbReference>
<evidence type="ECO:0000313" key="1">
    <source>
        <dbReference type="EMBL" id="VDN11138.1"/>
    </source>
</evidence>
<evidence type="ECO:0000313" key="2">
    <source>
        <dbReference type="Proteomes" id="UP000281553"/>
    </source>
</evidence>
<dbReference type="AlphaFoldDB" id="A0A3P7LMJ1"/>
<keyword evidence="2" id="KW-1185">Reference proteome</keyword>
<accession>A0A3P7LMJ1</accession>
<organism evidence="1 2">
    <name type="scientific">Dibothriocephalus latus</name>
    <name type="common">Fish tapeworm</name>
    <name type="synonym">Diphyllobothrium latum</name>
    <dbReference type="NCBI Taxonomy" id="60516"/>
    <lineage>
        <taxon>Eukaryota</taxon>
        <taxon>Metazoa</taxon>
        <taxon>Spiralia</taxon>
        <taxon>Lophotrochozoa</taxon>
        <taxon>Platyhelminthes</taxon>
        <taxon>Cestoda</taxon>
        <taxon>Eucestoda</taxon>
        <taxon>Diphyllobothriidea</taxon>
        <taxon>Diphyllobothriidae</taxon>
        <taxon>Dibothriocephalus</taxon>
    </lineage>
</organism>
<dbReference type="Proteomes" id="UP000281553">
    <property type="component" value="Unassembled WGS sequence"/>
</dbReference>
<gene>
    <name evidence="1" type="ORF">DILT_LOCUS6969</name>
</gene>
<dbReference type="OrthoDB" id="6258660at2759"/>
<dbReference type="Gene3D" id="3.40.720.10">
    <property type="entry name" value="Alkaline Phosphatase, subunit A"/>
    <property type="match status" value="1"/>
</dbReference>
<reference evidence="1 2" key="1">
    <citation type="submission" date="2018-11" db="EMBL/GenBank/DDBJ databases">
        <authorList>
            <consortium name="Pathogen Informatics"/>
        </authorList>
    </citation>
    <scope>NUCLEOTIDE SEQUENCE [LARGE SCALE GENOMIC DNA]</scope>
</reference>
<sequence length="76" mass="8910">MHPFMVAMGPDIKVLQKIQHFQQIDIYPFVCSLLGLQRPNRIDGRIQRVIPFMKTPPSEEFVQTFQKYETGIMTDN</sequence>